<organism evidence="1 2">
    <name type="scientific">Rugamonas rubra</name>
    <dbReference type="NCBI Taxonomy" id="758825"/>
    <lineage>
        <taxon>Bacteria</taxon>
        <taxon>Pseudomonadati</taxon>
        <taxon>Pseudomonadota</taxon>
        <taxon>Betaproteobacteria</taxon>
        <taxon>Burkholderiales</taxon>
        <taxon>Oxalobacteraceae</taxon>
        <taxon>Telluria group</taxon>
        <taxon>Rugamonas</taxon>
    </lineage>
</organism>
<dbReference type="AlphaFoldDB" id="A0A1I4SHI6"/>
<accession>A0A1I4SHI6</accession>
<dbReference type="EMBL" id="FOTW01000026">
    <property type="protein sequence ID" value="SFM63770.1"/>
    <property type="molecule type" value="Genomic_DNA"/>
</dbReference>
<sequence>MAEKDSKAKAPSTVKARVLVVCDYGTCNDVIEIDAELVDSLAGVVDTDPAAVAYAETLTKD</sequence>
<evidence type="ECO:0000313" key="2">
    <source>
        <dbReference type="Proteomes" id="UP000199470"/>
    </source>
</evidence>
<name>A0A1I4SHI6_9BURK</name>
<dbReference type="Proteomes" id="UP000199470">
    <property type="component" value="Unassembled WGS sequence"/>
</dbReference>
<evidence type="ECO:0000313" key="1">
    <source>
        <dbReference type="EMBL" id="SFM63770.1"/>
    </source>
</evidence>
<reference evidence="1 2" key="1">
    <citation type="submission" date="2016-10" db="EMBL/GenBank/DDBJ databases">
        <authorList>
            <person name="de Groot N.N."/>
        </authorList>
    </citation>
    <scope>NUCLEOTIDE SEQUENCE [LARGE SCALE GENOMIC DNA]</scope>
    <source>
        <strain evidence="1 2">ATCC 43154</strain>
    </source>
</reference>
<dbReference type="RefSeq" id="WP_093390206.1">
    <property type="nucleotide sequence ID" value="NZ_FOTW01000026.1"/>
</dbReference>
<keyword evidence="2" id="KW-1185">Reference proteome</keyword>
<proteinExistence type="predicted"/>
<dbReference type="OrthoDB" id="8781460at2"/>
<gene>
    <name evidence="1" type="ORF">SAMN02982985_04773</name>
</gene>
<dbReference type="STRING" id="758825.SAMN02982985_04773"/>
<protein>
    <submittedName>
        <fullName evidence="1">Uncharacterized protein</fullName>
    </submittedName>
</protein>